<evidence type="ECO:0000256" key="12">
    <source>
        <dbReference type="SAM" id="MobiDB-lite"/>
    </source>
</evidence>
<dbReference type="PRINTS" id="PR00605">
    <property type="entry name" value="CYTCHROMECIC"/>
</dbReference>
<feature type="chain" id="PRO_5047203657" evidence="13">
    <location>
        <begin position="28"/>
        <end position="436"/>
    </location>
</feature>
<evidence type="ECO:0000313" key="15">
    <source>
        <dbReference type="EMBL" id="GHC30601.1"/>
    </source>
</evidence>
<dbReference type="Proteomes" id="UP000604243">
    <property type="component" value="Unassembled WGS sequence"/>
</dbReference>
<protein>
    <submittedName>
        <fullName evidence="15">Cytochrome c subunit II</fullName>
    </submittedName>
</protein>
<comment type="subcellular location">
    <subcellularLocation>
        <location evidence="1">Cell membrane</location>
    </subcellularLocation>
</comment>
<feature type="region of interest" description="Disordered" evidence="12">
    <location>
        <begin position="294"/>
        <end position="330"/>
    </location>
</feature>
<evidence type="ECO:0000256" key="3">
    <source>
        <dbReference type="ARBA" id="ARBA00022475"/>
    </source>
</evidence>
<keyword evidence="16" id="KW-1185">Reference proteome</keyword>
<evidence type="ECO:0000256" key="7">
    <source>
        <dbReference type="ARBA" id="ARBA00022737"/>
    </source>
</evidence>
<evidence type="ECO:0000256" key="11">
    <source>
        <dbReference type="PROSITE-ProRule" id="PRU00433"/>
    </source>
</evidence>
<evidence type="ECO:0000256" key="4">
    <source>
        <dbReference type="ARBA" id="ARBA00022617"/>
    </source>
</evidence>
<evidence type="ECO:0000256" key="8">
    <source>
        <dbReference type="ARBA" id="ARBA00022982"/>
    </source>
</evidence>
<dbReference type="SUPFAM" id="SSF46626">
    <property type="entry name" value="Cytochrome c"/>
    <property type="match status" value="3"/>
</dbReference>
<dbReference type="EMBL" id="BMZM01000003">
    <property type="protein sequence ID" value="GHC30601.1"/>
    <property type="molecule type" value="Genomic_DNA"/>
</dbReference>
<evidence type="ECO:0000256" key="9">
    <source>
        <dbReference type="ARBA" id="ARBA00023004"/>
    </source>
</evidence>
<dbReference type="PROSITE" id="PS51007">
    <property type="entry name" value="CYTC"/>
    <property type="match status" value="3"/>
</dbReference>
<keyword evidence="4 11" id="KW-0349">Heme</keyword>
<keyword evidence="3" id="KW-1003">Cell membrane</keyword>
<dbReference type="InterPro" id="IPR009056">
    <property type="entry name" value="Cyt_c-like_dom"/>
</dbReference>
<evidence type="ECO:0000256" key="2">
    <source>
        <dbReference type="ARBA" id="ARBA00022448"/>
    </source>
</evidence>
<keyword evidence="8" id="KW-0249">Electron transport</keyword>
<keyword evidence="9 11" id="KW-0408">Iron</keyword>
<accession>A0ABQ3FMM0</accession>
<name>A0ABQ3FMM0_9GAMM</name>
<keyword evidence="2" id="KW-0813">Transport</keyword>
<evidence type="ECO:0000313" key="16">
    <source>
        <dbReference type="Proteomes" id="UP000604243"/>
    </source>
</evidence>
<evidence type="ECO:0000256" key="13">
    <source>
        <dbReference type="SAM" id="SignalP"/>
    </source>
</evidence>
<dbReference type="Pfam" id="PF13442">
    <property type="entry name" value="Cytochrome_CBB3"/>
    <property type="match status" value="1"/>
</dbReference>
<keyword evidence="7" id="KW-0677">Repeat</keyword>
<gene>
    <name evidence="15" type="ORF">GCM10010082_25940</name>
</gene>
<comment type="caution">
    <text evidence="15">The sequence shown here is derived from an EMBL/GenBank/DDBJ whole genome shotgun (WGS) entry which is preliminary data.</text>
</comment>
<proteinExistence type="predicted"/>
<dbReference type="Pfam" id="PF00034">
    <property type="entry name" value="Cytochrom_C"/>
    <property type="match status" value="1"/>
</dbReference>
<keyword evidence="6 13" id="KW-0732">Signal</keyword>
<organism evidence="15 16">
    <name type="scientific">Kushneria pakistanensis</name>
    <dbReference type="NCBI Taxonomy" id="1508770"/>
    <lineage>
        <taxon>Bacteria</taxon>
        <taxon>Pseudomonadati</taxon>
        <taxon>Pseudomonadota</taxon>
        <taxon>Gammaproteobacteria</taxon>
        <taxon>Oceanospirillales</taxon>
        <taxon>Halomonadaceae</taxon>
        <taxon>Kushneria</taxon>
    </lineage>
</organism>
<dbReference type="RefSeq" id="WP_189518855.1">
    <property type="nucleotide sequence ID" value="NZ_BMZM01000003.1"/>
</dbReference>
<evidence type="ECO:0000259" key="14">
    <source>
        <dbReference type="PROSITE" id="PS51007"/>
    </source>
</evidence>
<reference evidence="16" key="1">
    <citation type="journal article" date="2019" name="Int. J. Syst. Evol. Microbiol.">
        <title>The Global Catalogue of Microorganisms (GCM) 10K type strain sequencing project: providing services to taxonomists for standard genome sequencing and annotation.</title>
        <authorList>
            <consortium name="The Broad Institute Genomics Platform"/>
            <consortium name="The Broad Institute Genome Sequencing Center for Infectious Disease"/>
            <person name="Wu L."/>
            <person name="Ma J."/>
        </authorList>
    </citation>
    <scope>NUCLEOTIDE SEQUENCE [LARGE SCALE GENOMIC DNA]</scope>
    <source>
        <strain evidence="16">KCTC 42082</strain>
    </source>
</reference>
<feature type="domain" description="Cytochrome c" evidence="14">
    <location>
        <begin position="177"/>
        <end position="291"/>
    </location>
</feature>
<sequence>MTQHVYRHGLLMIMPLALLAGSATALGADQDQLERGAYIARTADCTACHTTDEDKPFAGGLAMPTPMGDIYSTNITPDPDTGIGGYSLEEFTRVLREGVARDGHRLYPAMPYTAYTKMPDEDIQALYTWFQEGVEPVHQENRESDIPWPLNMRWPLAVWNWAFVDTGAYEPRDDKSDEWNRGAYLVQGPTHCGTCHTPRGLAMQEKASDDTGKGFLSGADLGGWHAFNITSDHNSGIGGWSDDEVFSYLKTGAAHGKGQAAGPMGEAVEHSLRYMSDEDIRAIVTYLRDVPAVNDGDEMPRYGHEGQGSDASRLRGQDSSDGQHTGENATDGAALYLGNCATCHQADGSGSPDGYYPSLVHNSVVGTSHSDNLTQVILNGVHRANNDGEIFMPAFRDQLSDEQISALASYVQTQFGDPDAKGVDVGRVKEIRDDTP</sequence>
<evidence type="ECO:0000256" key="5">
    <source>
        <dbReference type="ARBA" id="ARBA00022723"/>
    </source>
</evidence>
<dbReference type="Gene3D" id="1.10.760.10">
    <property type="entry name" value="Cytochrome c-like domain"/>
    <property type="match status" value="3"/>
</dbReference>
<keyword evidence="5 11" id="KW-0479">Metal-binding</keyword>
<dbReference type="PIRSF" id="PIRSF000018">
    <property type="entry name" value="Mb_ADH_cyt_c"/>
    <property type="match status" value="1"/>
</dbReference>
<dbReference type="InterPro" id="IPR036909">
    <property type="entry name" value="Cyt_c-like_dom_sf"/>
</dbReference>
<feature type="compositionally biased region" description="Polar residues" evidence="12">
    <location>
        <begin position="319"/>
        <end position="328"/>
    </location>
</feature>
<dbReference type="InterPro" id="IPR008168">
    <property type="entry name" value="Cyt_C_IC"/>
</dbReference>
<feature type="domain" description="Cytochrome c" evidence="14">
    <location>
        <begin position="31"/>
        <end position="134"/>
    </location>
</feature>
<evidence type="ECO:0000256" key="1">
    <source>
        <dbReference type="ARBA" id="ARBA00004236"/>
    </source>
</evidence>
<feature type="domain" description="Cytochrome c" evidence="14">
    <location>
        <begin position="327"/>
        <end position="415"/>
    </location>
</feature>
<evidence type="ECO:0000256" key="6">
    <source>
        <dbReference type="ARBA" id="ARBA00022729"/>
    </source>
</evidence>
<dbReference type="InterPro" id="IPR014353">
    <property type="entry name" value="Membr-bd_ADH_cyt_c"/>
</dbReference>
<evidence type="ECO:0000256" key="10">
    <source>
        <dbReference type="ARBA" id="ARBA00023136"/>
    </source>
</evidence>
<feature type="signal peptide" evidence="13">
    <location>
        <begin position="1"/>
        <end position="27"/>
    </location>
</feature>
<dbReference type="InterPro" id="IPR051459">
    <property type="entry name" value="Cytochrome_c-type_DH"/>
</dbReference>
<dbReference type="PANTHER" id="PTHR35008:SF8">
    <property type="entry name" value="ALCOHOL DEHYDROGENASE CYTOCHROME C SUBUNIT"/>
    <property type="match status" value="1"/>
</dbReference>
<dbReference type="PANTHER" id="PTHR35008">
    <property type="entry name" value="BLL4482 PROTEIN-RELATED"/>
    <property type="match status" value="1"/>
</dbReference>
<keyword evidence="10" id="KW-0472">Membrane</keyword>